<feature type="domain" description="GST N-terminal" evidence="1">
    <location>
        <begin position="6"/>
        <end position="83"/>
    </location>
</feature>
<evidence type="ECO:0000259" key="2">
    <source>
        <dbReference type="PROSITE" id="PS50405"/>
    </source>
</evidence>
<dbReference type="InterPro" id="IPR036282">
    <property type="entry name" value="Glutathione-S-Trfase_C_sf"/>
</dbReference>
<dbReference type="FunFam" id="3.40.30.10:FF:000035">
    <property type="entry name" value="hematopoietic prostaglandin D synthase"/>
    <property type="match status" value="1"/>
</dbReference>
<dbReference type="PANTHER" id="PTHR11571:SF252">
    <property type="entry name" value="GLUTATHIONE S-TRANSFERASE"/>
    <property type="match status" value="1"/>
</dbReference>
<dbReference type="InterPro" id="IPR004046">
    <property type="entry name" value="GST_C"/>
</dbReference>
<protein>
    <submittedName>
        <fullName evidence="4">Aste57867_21263 protein</fullName>
    </submittedName>
</protein>
<organism evidence="4 5">
    <name type="scientific">Aphanomyces stellatus</name>
    <dbReference type="NCBI Taxonomy" id="120398"/>
    <lineage>
        <taxon>Eukaryota</taxon>
        <taxon>Sar</taxon>
        <taxon>Stramenopiles</taxon>
        <taxon>Oomycota</taxon>
        <taxon>Saprolegniomycetes</taxon>
        <taxon>Saprolegniales</taxon>
        <taxon>Verrucalvaceae</taxon>
        <taxon>Aphanomyces</taxon>
    </lineage>
</organism>
<keyword evidence="5" id="KW-1185">Reference proteome</keyword>
<gene>
    <name evidence="4" type="primary">Aste57867_21263</name>
    <name evidence="3" type="ORF">As57867_021194</name>
    <name evidence="4" type="ORF">ASTE57867_21263</name>
</gene>
<name>A0A485LH14_9STRA</name>
<evidence type="ECO:0000313" key="3">
    <source>
        <dbReference type="EMBL" id="KAF0686971.1"/>
    </source>
</evidence>
<dbReference type="InterPro" id="IPR004045">
    <property type="entry name" value="Glutathione_S-Trfase_N"/>
</dbReference>
<dbReference type="InterPro" id="IPR050213">
    <property type="entry name" value="GST_superfamily"/>
</dbReference>
<sequence length="211" mass="23257">MNSTWPVLKLTYFDVASRGEITRLALAIGGIPFEDERIPRDQWPQLKPTLPFQQMPVLTVDGDMIAQSAGIARYVGTLAGLYPSSNPLDAARVDEIVLFTDDILSVGINTMSIADEEARHAHRQVLSATTLLNMFTWLEARLVAKARGEMYFLDDISLADLAVFVIVGSMKTAGPGFNRGIADGFPKIMSIYDAVQRHPKVVAWYAAQQSK</sequence>
<evidence type="ECO:0000313" key="5">
    <source>
        <dbReference type="Proteomes" id="UP000332933"/>
    </source>
</evidence>
<dbReference type="EMBL" id="CAADRA010006991">
    <property type="protein sequence ID" value="VFT97935.1"/>
    <property type="molecule type" value="Genomic_DNA"/>
</dbReference>
<dbReference type="SFLD" id="SFLDS00019">
    <property type="entry name" value="Glutathione_Transferase_(cytos"/>
    <property type="match status" value="1"/>
</dbReference>
<dbReference type="PROSITE" id="PS50404">
    <property type="entry name" value="GST_NTER"/>
    <property type="match status" value="1"/>
</dbReference>
<dbReference type="SFLD" id="SFLDG01205">
    <property type="entry name" value="AMPS.1"/>
    <property type="match status" value="1"/>
</dbReference>
<reference evidence="4 5" key="1">
    <citation type="submission" date="2019-03" db="EMBL/GenBank/DDBJ databases">
        <authorList>
            <person name="Gaulin E."/>
            <person name="Dumas B."/>
        </authorList>
    </citation>
    <scope>NUCLEOTIDE SEQUENCE [LARGE SCALE GENOMIC DNA]</scope>
    <source>
        <strain evidence="4">CBS 568.67</strain>
    </source>
</reference>
<dbReference type="PROSITE" id="PS50405">
    <property type="entry name" value="GST_CTER"/>
    <property type="match status" value="1"/>
</dbReference>
<dbReference type="GO" id="GO:0006749">
    <property type="term" value="P:glutathione metabolic process"/>
    <property type="evidence" value="ECO:0007669"/>
    <property type="project" value="TreeGrafter"/>
</dbReference>
<proteinExistence type="predicted"/>
<evidence type="ECO:0000259" key="1">
    <source>
        <dbReference type="PROSITE" id="PS50404"/>
    </source>
</evidence>
<dbReference type="InterPro" id="IPR040079">
    <property type="entry name" value="Glutathione_S-Trfase"/>
</dbReference>
<dbReference type="InterPro" id="IPR010987">
    <property type="entry name" value="Glutathione-S-Trfase_C-like"/>
</dbReference>
<dbReference type="Pfam" id="PF14497">
    <property type="entry name" value="GST_C_3"/>
    <property type="match status" value="1"/>
</dbReference>
<dbReference type="GO" id="GO:0004364">
    <property type="term" value="F:glutathione transferase activity"/>
    <property type="evidence" value="ECO:0007669"/>
    <property type="project" value="TreeGrafter"/>
</dbReference>
<dbReference type="SFLD" id="SFLDG00363">
    <property type="entry name" value="AMPS_(cytGST):_Alpha-__Mu-__Pi"/>
    <property type="match status" value="1"/>
</dbReference>
<dbReference type="SUPFAM" id="SSF52833">
    <property type="entry name" value="Thioredoxin-like"/>
    <property type="match status" value="1"/>
</dbReference>
<dbReference type="EMBL" id="VJMH01006965">
    <property type="protein sequence ID" value="KAF0686971.1"/>
    <property type="molecule type" value="Genomic_DNA"/>
</dbReference>
<dbReference type="OrthoDB" id="420389at2759"/>
<feature type="domain" description="GST C-terminal" evidence="2">
    <location>
        <begin position="86"/>
        <end position="211"/>
    </location>
</feature>
<dbReference type="AlphaFoldDB" id="A0A485LH14"/>
<dbReference type="PANTHER" id="PTHR11571">
    <property type="entry name" value="GLUTATHIONE S-TRANSFERASE"/>
    <property type="match status" value="1"/>
</dbReference>
<dbReference type="SUPFAM" id="SSF47616">
    <property type="entry name" value="GST C-terminal domain-like"/>
    <property type="match status" value="1"/>
</dbReference>
<evidence type="ECO:0000313" key="4">
    <source>
        <dbReference type="EMBL" id="VFT97935.1"/>
    </source>
</evidence>
<reference evidence="3" key="2">
    <citation type="submission" date="2019-06" db="EMBL/GenBank/DDBJ databases">
        <title>Genomics analysis of Aphanomyces spp. identifies a new class of oomycete effector associated with host adaptation.</title>
        <authorList>
            <person name="Gaulin E."/>
        </authorList>
    </citation>
    <scope>NUCLEOTIDE SEQUENCE</scope>
    <source>
        <strain evidence="3">CBS 578.67</strain>
    </source>
</reference>
<dbReference type="Pfam" id="PF02798">
    <property type="entry name" value="GST_N"/>
    <property type="match status" value="1"/>
</dbReference>
<dbReference type="Gene3D" id="1.20.1050.10">
    <property type="match status" value="1"/>
</dbReference>
<accession>A0A485LH14</accession>
<dbReference type="CDD" id="cd03039">
    <property type="entry name" value="GST_N_Sigma_like"/>
    <property type="match status" value="1"/>
</dbReference>
<dbReference type="Gene3D" id="3.40.30.10">
    <property type="entry name" value="Glutaredoxin"/>
    <property type="match status" value="1"/>
</dbReference>
<dbReference type="InterPro" id="IPR036249">
    <property type="entry name" value="Thioredoxin-like_sf"/>
</dbReference>
<dbReference type="Proteomes" id="UP000332933">
    <property type="component" value="Unassembled WGS sequence"/>
</dbReference>